<dbReference type="EMBL" id="CP143810">
    <property type="protein sequence ID" value="WVO22231.1"/>
    <property type="molecule type" value="Genomic_DNA"/>
</dbReference>
<sequence length="70" mass="7752">MTRPASPTSHIWAFLRFTAFIHVLTCPLVVPSKLGLLAARNLMLDADTLNKMSGYSATFDVREVVFPFAP</sequence>
<gene>
    <name evidence="2" type="ORF">IAS62_003561</name>
</gene>
<proteinExistence type="predicted"/>
<keyword evidence="1" id="KW-0812">Transmembrane</keyword>
<accession>A0ABZ2AYH6</accession>
<organism evidence="2 3">
    <name type="scientific">Cryptococcus decagattii</name>
    <dbReference type="NCBI Taxonomy" id="1859122"/>
    <lineage>
        <taxon>Eukaryota</taxon>
        <taxon>Fungi</taxon>
        <taxon>Dikarya</taxon>
        <taxon>Basidiomycota</taxon>
        <taxon>Agaricomycotina</taxon>
        <taxon>Tremellomycetes</taxon>
        <taxon>Tremellales</taxon>
        <taxon>Cryptococcaceae</taxon>
        <taxon>Cryptococcus</taxon>
        <taxon>Cryptococcus gattii species complex</taxon>
    </lineage>
</organism>
<keyword evidence="1" id="KW-1133">Transmembrane helix</keyword>
<keyword evidence="3" id="KW-1185">Reference proteome</keyword>
<keyword evidence="1" id="KW-0472">Membrane</keyword>
<evidence type="ECO:0000313" key="2">
    <source>
        <dbReference type="EMBL" id="WVO22231.1"/>
    </source>
</evidence>
<evidence type="ECO:0000313" key="3">
    <source>
        <dbReference type="Proteomes" id="UP001432216"/>
    </source>
</evidence>
<reference evidence="2 3" key="1">
    <citation type="submission" date="2024-01" db="EMBL/GenBank/DDBJ databases">
        <title>Comparative genomics of Cryptococcus and Kwoniella reveals pathogenesis evolution and contrasting modes of karyotype evolution via chromosome fusion or intercentromeric recombination.</title>
        <authorList>
            <person name="Coelho M.A."/>
            <person name="David-Palma M."/>
            <person name="Shea T."/>
            <person name="Bowers K."/>
            <person name="McGinley-Smith S."/>
            <person name="Mohammad A.W."/>
            <person name="Gnirke A."/>
            <person name="Yurkov A.M."/>
            <person name="Nowrousian M."/>
            <person name="Sun S."/>
            <person name="Cuomo C.A."/>
            <person name="Heitman J."/>
        </authorList>
    </citation>
    <scope>NUCLEOTIDE SEQUENCE [LARGE SCALE GENOMIC DNA]</scope>
    <source>
        <strain evidence="2 3">7685027</strain>
    </source>
</reference>
<dbReference type="Proteomes" id="UP001432216">
    <property type="component" value="Chromosome 5"/>
</dbReference>
<feature type="transmembrane region" description="Helical" evidence="1">
    <location>
        <begin position="12"/>
        <end position="30"/>
    </location>
</feature>
<dbReference type="RefSeq" id="XP_064721470.1">
    <property type="nucleotide sequence ID" value="XM_064865398.1"/>
</dbReference>
<dbReference type="GeneID" id="89990333"/>
<name>A0ABZ2AYH6_9TREE</name>
<evidence type="ECO:0000256" key="1">
    <source>
        <dbReference type="SAM" id="Phobius"/>
    </source>
</evidence>
<protein>
    <submittedName>
        <fullName evidence="2">Uncharacterized protein</fullName>
    </submittedName>
</protein>